<keyword evidence="1" id="KW-0812">Transmembrane</keyword>
<proteinExistence type="predicted"/>
<organism evidence="2 3">
    <name type="scientific">Paraburkholderia caledonica</name>
    <dbReference type="NCBI Taxonomy" id="134536"/>
    <lineage>
        <taxon>Bacteria</taxon>
        <taxon>Pseudomonadati</taxon>
        <taxon>Pseudomonadota</taxon>
        <taxon>Betaproteobacteria</taxon>
        <taxon>Burkholderiales</taxon>
        <taxon>Burkholderiaceae</taxon>
        <taxon>Paraburkholderia</taxon>
    </lineage>
</organism>
<protein>
    <submittedName>
        <fullName evidence="2">Tfp pilus assembly protein PilO</fullName>
    </submittedName>
</protein>
<sequence length="315" mass="33283">MSTTFAGFSGVPRPRVSLSHALKRLRAPLHTWSPRRRWAIALLIALVVFSLGAHGWIVADLGRLAASRAALLASAEHLADARRALAQLPSLRREAAASDATPAAIVTASRASKQWTSADDVRVVSELAAQNGVALLAVEPGAASGTGAQSERPLQLAARTDFIHLMSFMRGLIELPVLMVPVDVVIKRDGSALSVSAALRVYSGLRPAPASLTTQELADASLDSDDEEDVVFFDPFSPAQMQATIDLPGQPQLRLVGLLHDRARGLALFDTPDGATTVASGQQIGDERVTRFDTFGITLAKGAATRTLDLAEASS</sequence>
<name>A0AB73IK52_9BURK</name>
<feature type="transmembrane region" description="Helical" evidence="1">
    <location>
        <begin position="38"/>
        <end position="59"/>
    </location>
</feature>
<keyword evidence="1" id="KW-0472">Membrane</keyword>
<evidence type="ECO:0000313" key="2">
    <source>
        <dbReference type="EMBL" id="MDP9650341.1"/>
    </source>
</evidence>
<dbReference type="RefSeq" id="WP_392395327.1">
    <property type="nucleotide sequence ID" value="NZ_JAURTK010000009.1"/>
</dbReference>
<accession>A0AB73IK52</accession>
<dbReference type="EMBL" id="JAURTK010000009">
    <property type="protein sequence ID" value="MDP9650341.1"/>
    <property type="molecule type" value="Genomic_DNA"/>
</dbReference>
<reference evidence="2" key="1">
    <citation type="submission" date="2023-07" db="EMBL/GenBank/DDBJ databases">
        <title>Sorghum-associated microbial communities from plants grown in Nebraska, USA.</title>
        <authorList>
            <person name="Schachtman D."/>
        </authorList>
    </citation>
    <scope>NUCLEOTIDE SEQUENCE</scope>
    <source>
        <strain evidence="2">DS1061</strain>
    </source>
</reference>
<dbReference type="Proteomes" id="UP001229486">
    <property type="component" value="Unassembled WGS sequence"/>
</dbReference>
<comment type="caution">
    <text evidence="2">The sequence shown here is derived from an EMBL/GenBank/DDBJ whole genome shotgun (WGS) entry which is preliminary data.</text>
</comment>
<dbReference type="InterPro" id="IPR014717">
    <property type="entry name" value="Transl_elong_EF1B/ribsomal_bS6"/>
</dbReference>
<dbReference type="Gene3D" id="3.30.70.60">
    <property type="match status" value="1"/>
</dbReference>
<evidence type="ECO:0000313" key="3">
    <source>
        <dbReference type="Proteomes" id="UP001229486"/>
    </source>
</evidence>
<gene>
    <name evidence="2" type="ORF">J2793_005809</name>
</gene>
<keyword evidence="1" id="KW-1133">Transmembrane helix</keyword>
<evidence type="ECO:0000256" key="1">
    <source>
        <dbReference type="SAM" id="Phobius"/>
    </source>
</evidence>
<dbReference type="AlphaFoldDB" id="A0AB73IK52"/>